<gene>
    <name evidence="1" type="ORF">ACFYG5_08650</name>
</gene>
<dbReference type="RefSeq" id="WP_395117966.1">
    <property type="nucleotide sequence ID" value="NZ_CP170721.1"/>
</dbReference>
<organism evidence="1">
    <name type="scientific">Rhodanobacter sp. FW102-FHT14D07</name>
    <dbReference type="NCBI Taxonomy" id="3351462"/>
    <lineage>
        <taxon>Bacteria</taxon>
        <taxon>Pseudomonadati</taxon>
        <taxon>Pseudomonadota</taxon>
        <taxon>Gammaproteobacteria</taxon>
        <taxon>Lysobacterales</taxon>
        <taxon>Rhodanobacteraceae</taxon>
        <taxon>Rhodanobacter</taxon>
    </lineage>
</organism>
<dbReference type="EMBL" id="CP170721">
    <property type="protein sequence ID" value="XIA20177.1"/>
    <property type="molecule type" value="Genomic_DNA"/>
</dbReference>
<evidence type="ECO:0000313" key="1">
    <source>
        <dbReference type="EMBL" id="XIA20177.1"/>
    </source>
</evidence>
<dbReference type="InterPro" id="IPR009883">
    <property type="entry name" value="YgfX"/>
</dbReference>
<dbReference type="Pfam" id="PF07254">
    <property type="entry name" value="Cpta_toxin"/>
    <property type="match status" value="1"/>
</dbReference>
<protein>
    <submittedName>
        <fullName evidence="1">Protein YgfX</fullName>
    </submittedName>
</protein>
<dbReference type="AlphaFoldDB" id="A0AB74UY21"/>
<sequence>MTSAPAIGFDYSPSRLLPRSLLLVATLAAIAVLVSALPPWLRAVTVVALALAAWQACRRLAMTVVAAAGWSAESGWTLHTVDGEDHPASLASFRVLGDLVWLRMQSAQHGICVLLLAPDNSDADIRRRLRMRLATMQPGEALPRW</sequence>
<proteinExistence type="predicted"/>
<name>A0AB74UY21_9GAMM</name>
<reference evidence="1" key="1">
    <citation type="submission" date="2024-10" db="EMBL/GenBank/DDBJ databases">
        <authorList>
            <person name="Lesea H.P."/>
            <person name="Kuehl J.V."/>
            <person name="Chandonia J.-M."/>
        </authorList>
    </citation>
    <scope>NUCLEOTIDE SEQUENCE</scope>
    <source>
        <strain evidence="1">FW102-FHT14D07</strain>
    </source>
</reference>
<accession>A0AB74UY21</accession>